<organism evidence="3 4">
    <name type="scientific">Heligmosomoides polygyrus</name>
    <name type="common">Parasitic roundworm</name>
    <dbReference type="NCBI Taxonomy" id="6339"/>
    <lineage>
        <taxon>Eukaryota</taxon>
        <taxon>Metazoa</taxon>
        <taxon>Ecdysozoa</taxon>
        <taxon>Nematoda</taxon>
        <taxon>Chromadorea</taxon>
        <taxon>Rhabditida</taxon>
        <taxon>Rhabditina</taxon>
        <taxon>Rhabditomorpha</taxon>
        <taxon>Strongyloidea</taxon>
        <taxon>Heligmosomidae</taxon>
        <taxon>Heligmosomoides</taxon>
    </lineage>
</organism>
<dbReference type="Proteomes" id="UP000050761">
    <property type="component" value="Unassembled WGS sequence"/>
</dbReference>
<gene>
    <name evidence="2" type="ORF">HPBE_LOCUS1087</name>
</gene>
<reference evidence="2 3" key="1">
    <citation type="submission" date="2018-11" db="EMBL/GenBank/DDBJ databases">
        <authorList>
            <consortium name="Pathogen Informatics"/>
        </authorList>
    </citation>
    <scope>NUCLEOTIDE SEQUENCE [LARGE SCALE GENOMIC DNA]</scope>
</reference>
<accession>A0A183F4J4</accession>
<evidence type="ECO:0000313" key="2">
    <source>
        <dbReference type="EMBL" id="VDO19469.1"/>
    </source>
</evidence>
<dbReference type="AlphaFoldDB" id="A0A183F4J4"/>
<proteinExistence type="predicted"/>
<dbReference type="WBParaSite" id="HPBE_0000108601-mRNA-1">
    <property type="protein sequence ID" value="HPBE_0000108601-mRNA-1"/>
    <property type="gene ID" value="HPBE_0000108601"/>
</dbReference>
<keyword evidence="3" id="KW-1185">Reference proteome</keyword>
<sequence length="191" mass="21340">MLYLCFVYIHPFKQSTVCIVVGKPTFLKALGLRTPEVQEALSEDFDGIECSLGPGPDLSQSPFRLEVPHLGREITFVPDVTLLEGFNAEGLHRINLSKKSALFTDGQSGCCLELILGKGRNWRESLTKLFDRLYPNKWAFFIAELEQSQPTYHLLCCNSPPVSTRREDTPDSTEPSSQISSPPESVLVFFG</sequence>
<protein>
    <submittedName>
        <fullName evidence="4">KHK</fullName>
    </submittedName>
</protein>
<accession>A0A3P7TH82</accession>
<dbReference type="EMBL" id="UZAH01001056">
    <property type="protein sequence ID" value="VDO19469.1"/>
    <property type="molecule type" value="Genomic_DNA"/>
</dbReference>
<evidence type="ECO:0000313" key="3">
    <source>
        <dbReference type="Proteomes" id="UP000050761"/>
    </source>
</evidence>
<feature type="region of interest" description="Disordered" evidence="1">
    <location>
        <begin position="163"/>
        <end position="184"/>
    </location>
</feature>
<dbReference type="OrthoDB" id="5860767at2759"/>
<reference evidence="4" key="2">
    <citation type="submission" date="2019-09" db="UniProtKB">
        <authorList>
            <consortium name="WormBaseParasite"/>
        </authorList>
    </citation>
    <scope>IDENTIFICATION</scope>
</reference>
<name>A0A183F4J4_HELPZ</name>
<feature type="compositionally biased region" description="Low complexity" evidence="1">
    <location>
        <begin position="172"/>
        <end position="184"/>
    </location>
</feature>
<evidence type="ECO:0000256" key="1">
    <source>
        <dbReference type="SAM" id="MobiDB-lite"/>
    </source>
</evidence>
<evidence type="ECO:0000313" key="4">
    <source>
        <dbReference type="WBParaSite" id="HPBE_0000108601-mRNA-1"/>
    </source>
</evidence>